<dbReference type="InterPro" id="IPR000515">
    <property type="entry name" value="MetI-like"/>
</dbReference>
<feature type="transmembrane region" description="Helical" evidence="7">
    <location>
        <begin position="74"/>
        <end position="95"/>
    </location>
</feature>
<accession>A0A089HPR7</accession>
<dbReference type="GO" id="GO:0055085">
    <property type="term" value="P:transmembrane transport"/>
    <property type="evidence" value="ECO:0007669"/>
    <property type="project" value="InterPro"/>
</dbReference>
<feature type="transmembrane region" description="Helical" evidence="7">
    <location>
        <begin position="139"/>
        <end position="157"/>
    </location>
</feature>
<evidence type="ECO:0000256" key="2">
    <source>
        <dbReference type="ARBA" id="ARBA00022448"/>
    </source>
</evidence>
<keyword evidence="3" id="KW-1003">Cell membrane</keyword>
<evidence type="ECO:0000256" key="3">
    <source>
        <dbReference type="ARBA" id="ARBA00022475"/>
    </source>
</evidence>
<dbReference type="AlphaFoldDB" id="A0A089HPR7"/>
<evidence type="ECO:0000259" key="8">
    <source>
        <dbReference type="PROSITE" id="PS50928"/>
    </source>
</evidence>
<evidence type="ECO:0000313" key="10">
    <source>
        <dbReference type="Proteomes" id="UP000029409"/>
    </source>
</evidence>
<evidence type="ECO:0000256" key="6">
    <source>
        <dbReference type="ARBA" id="ARBA00023136"/>
    </source>
</evidence>
<dbReference type="OrthoDB" id="187395at2"/>
<dbReference type="KEGG" id="pdu:PDUR_20225"/>
<dbReference type="PROSITE" id="PS50928">
    <property type="entry name" value="ABC_TM1"/>
    <property type="match status" value="1"/>
</dbReference>
<comment type="subcellular location">
    <subcellularLocation>
        <location evidence="1 7">Cell membrane</location>
        <topology evidence="1 7">Multi-pass membrane protein</topology>
    </subcellularLocation>
</comment>
<dbReference type="Proteomes" id="UP000029409">
    <property type="component" value="Chromosome"/>
</dbReference>
<feature type="transmembrane region" description="Helical" evidence="7">
    <location>
        <begin position="102"/>
        <end position="127"/>
    </location>
</feature>
<keyword evidence="10" id="KW-1185">Reference proteome</keyword>
<keyword evidence="4 7" id="KW-0812">Transmembrane</keyword>
<dbReference type="SUPFAM" id="SSF161098">
    <property type="entry name" value="MetI-like"/>
    <property type="match status" value="1"/>
</dbReference>
<organism evidence="9 10">
    <name type="scientific">Paenibacillus durus</name>
    <name type="common">Paenibacillus azotofixans</name>
    <dbReference type="NCBI Taxonomy" id="44251"/>
    <lineage>
        <taxon>Bacteria</taxon>
        <taxon>Bacillati</taxon>
        <taxon>Bacillota</taxon>
        <taxon>Bacilli</taxon>
        <taxon>Bacillales</taxon>
        <taxon>Paenibacillaceae</taxon>
        <taxon>Paenibacillus</taxon>
    </lineage>
</organism>
<evidence type="ECO:0000313" key="9">
    <source>
        <dbReference type="EMBL" id="AIQ13981.1"/>
    </source>
</evidence>
<dbReference type="InterPro" id="IPR035906">
    <property type="entry name" value="MetI-like_sf"/>
</dbReference>
<feature type="transmembrane region" description="Helical" evidence="7">
    <location>
        <begin position="240"/>
        <end position="261"/>
    </location>
</feature>
<comment type="similarity">
    <text evidence="7">Belongs to the binding-protein-dependent transport system permease family.</text>
</comment>
<evidence type="ECO:0000256" key="5">
    <source>
        <dbReference type="ARBA" id="ARBA00022989"/>
    </source>
</evidence>
<protein>
    <submittedName>
        <fullName evidence="9">ABC transporter permease</fullName>
    </submittedName>
</protein>
<evidence type="ECO:0000256" key="7">
    <source>
        <dbReference type="RuleBase" id="RU363032"/>
    </source>
</evidence>
<dbReference type="eggNOG" id="COG0395">
    <property type="taxonomic scope" value="Bacteria"/>
</dbReference>
<evidence type="ECO:0000256" key="4">
    <source>
        <dbReference type="ARBA" id="ARBA00022692"/>
    </source>
</evidence>
<dbReference type="RefSeq" id="WP_042207775.1">
    <property type="nucleotide sequence ID" value="NZ_CP009288.1"/>
</dbReference>
<proteinExistence type="inferred from homology"/>
<name>A0A089HPR7_PAEDU</name>
<dbReference type="GO" id="GO:0005886">
    <property type="term" value="C:plasma membrane"/>
    <property type="evidence" value="ECO:0007669"/>
    <property type="project" value="UniProtKB-SubCell"/>
</dbReference>
<dbReference type="PANTHER" id="PTHR43744">
    <property type="entry name" value="ABC TRANSPORTER PERMEASE PROTEIN MG189-RELATED-RELATED"/>
    <property type="match status" value="1"/>
</dbReference>
<dbReference type="STRING" id="44251.PDUR_20225"/>
<feature type="domain" description="ABC transmembrane type-1" evidence="8">
    <location>
        <begin position="70"/>
        <end position="261"/>
    </location>
</feature>
<keyword evidence="2 7" id="KW-0813">Transport</keyword>
<dbReference type="EMBL" id="CP009288">
    <property type="protein sequence ID" value="AIQ13981.1"/>
    <property type="molecule type" value="Genomic_DNA"/>
</dbReference>
<sequence>MKINALLEKLLSRAILTLFLIYTLFPMLWLVMASLKTNVELLGDPFRLPAPPQFGNYVNAFKSAHLALLFSNSVLISFSATALNALVASMAAYVLSRYKFKFGPVIFSTLITGILVPVSALMVPYFTLIRTLGLYDTKLALILTYTAISLPLSVFIIKGFMDSIPGELEEAALLDGCDFYQKFFRVIVPISRTGIVTAATFQFLSSWNEFLYAMLLTSSEQVRTLQMGIRYFASQFTTDFTSMFAAIVISIIPSVAMYSVFQNQIISGLTQGSVKG</sequence>
<evidence type="ECO:0000256" key="1">
    <source>
        <dbReference type="ARBA" id="ARBA00004651"/>
    </source>
</evidence>
<dbReference type="Gene3D" id="1.10.3720.10">
    <property type="entry name" value="MetI-like"/>
    <property type="match status" value="1"/>
</dbReference>
<gene>
    <name evidence="9" type="ORF">PDUR_20225</name>
</gene>
<keyword evidence="6 7" id="KW-0472">Membrane</keyword>
<dbReference type="CDD" id="cd06261">
    <property type="entry name" value="TM_PBP2"/>
    <property type="match status" value="1"/>
</dbReference>
<dbReference type="PANTHER" id="PTHR43744:SF12">
    <property type="entry name" value="ABC TRANSPORTER PERMEASE PROTEIN MG189-RELATED"/>
    <property type="match status" value="1"/>
</dbReference>
<feature type="transmembrane region" description="Helical" evidence="7">
    <location>
        <begin position="12"/>
        <end position="32"/>
    </location>
</feature>
<dbReference type="Pfam" id="PF00528">
    <property type="entry name" value="BPD_transp_1"/>
    <property type="match status" value="1"/>
</dbReference>
<keyword evidence="5 7" id="KW-1133">Transmembrane helix</keyword>
<reference evidence="9 10" key="1">
    <citation type="submission" date="2014-08" db="EMBL/GenBank/DDBJ databases">
        <title>Comparative genomics of the Paenibacillus odorifer group.</title>
        <authorList>
            <person name="den Bakker H.C."/>
            <person name="Tsai Y.-C."/>
            <person name="Martin N."/>
            <person name="Korlach J."/>
            <person name="Wiedmann M."/>
        </authorList>
    </citation>
    <scope>NUCLEOTIDE SEQUENCE [LARGE SCALE GENOMIC DNA]</scope>
    <source>
        <strain evidence="9 10">DSM 1735</strain>
    </source>
</reference>